<proteinExistence type="predicted"/>
<keyword evidence="1" id="KW-0175">Coiled coil</keyword>
<dbReference type="EMBL" id="QXGE01000118">
    <property type="protein sequence ID" value="KAE9323949.1"/>
    <property type="molecule type" value="Genomic_DNA"/>
</dbReference>
<evidence type="ECO:0000313" key="7">
    <source>
        <dbReference type="EMBL" id="KAE9248677.1"/>
    </source>
</evidence>
<dbReference type="Proteomes" id="UP000441208">
    <property type="component" value="Unassembled WGS sequence"/>
</dbReference>
<dbReference type="Proteomes" id="UP000429523">
    <property type="component" value="Unassembled WGS sequence"/>
</dbReference>
<accession>A0A6A3FHV2</accession>
<dbReference type="EMBL" id="QXGA01000121">
    <property type="protein sequence ID" value="KAE9152065.1"/>
    <property type="molecule type" value="Genomic_DNA"/>
</dbReference>
<evidence type="ECO:0000313" key="12">
    <source>
        <dbReference type="Proteomes" id="UP000440732"/>
    </source>
</evidence>
<reference evidence="9 10" key="1">
    <citation type="submission" date="2018-08" db="EMBL/GenBank/DDBJ databases">
        <title>Genomic investigation of the strawberry pathogen Phytophthora fragariae indicates pathogenicity is determined by transcriptional variation in three key races.</title>
        <authorList>
            <person name="Adams T.M."/>
            <person name="Armitage A.D."/>
            <person name="Sobczyk M.K."/>
            <person name="Bates H.J."/>
            <person name="Dunwell J.M."/>
            <person name="Nellist C.F."/>
            <person name="Harrison R.J."/>
        </authorList>
    </citation>
    <scope>NUCLEOTIDE SEQUENCE [LARGE SCALE GENOMIC DNA]</scope>
    <source>
        <strain evidence="8 11">A4</strain>
        <strain evidence="7 14">BC-23</strain>
        <strain evidence="6 10">NOV-27</strain>
        <strain evidence="5 12">NOV-5</strain>
        <strain evidence="4 13">NOV-71</strain>
        <strain evidence="3 9">NOV-9</strain>
    </source>
</reference>
<evidence type="ECO:0000313" key="11">
    <source>
        <dbReference type="Proteomes" id="UP000437068"/>
    </source>
</evidence>
<evidence type="ECO:0000313" key="3">
    <source>
        <dbReference type="EMBL" id="KAE8945664.1"/>
    </source>
</evidence>
<dbReference type="EMBL" id="QXGF01000149">
    <property type="protein sequence ID" value="KAE8945664.1"/>
    <property type="molecule type" value="Genomic_DNA"/>
</dbReference>
<feature type="coiled-coil region" evidence="1">
    <location>
        <begin position="533"/>
        <end position="679"/>
    </location>
</feature>
<evidence type="ECO:0000256" key="1">
    <source>
        <dbReference type="SAM" id="Coils"/>
    </source>
</evidence>
<dbReference type="SUPFAM" id="SSF48452">
    <property type="entry name" value="TPR-like"/>
    <property type="match status" value="1"/>
</dbReference>
<evidence type="ECO:0000256" key="2">
    <source>
        <dbReference type="SAM" id="MobiDB-lite"/>
    </source>
</evidence>
<evidence type="ECO:0000313" key="13">
    <source>
        <dbReference type="Proteomes" id="UP000441208"/>
    </source>
</evidence>
<feature type="coiled-coil region" evidence="1">
    <location>
        <begin position="764"/>
        <end position="834"/>
    </location>
</feature>
<dbReference type="EMBL" id="QXFZ01000135">
    <property type="protein sequence ID" value="KAE9131031.1"/>
    <property type="molecule type" value="Genomic_DNA"/>
</dbReference>
<dbReference type="PROSITE" id="PS50096">
    <property type="entry name" value="IQ"/>
    <property type="match status" value="1"/>
</dbReference>
<evidence type="ECO:0000313" key="8">
    <source>
        <dbReference type="EMBL" id="KAE9323949.1"/>
    </source>
</evidence>
<feature type="region of interest" description="Disordered" evidence="2">
    <location>
        <begin position="1454"/>
        <end position="1476"/>
    </location>
</feature>
<dbReference type="Proteomes" id="UP000433483">
    <property type="component" value="Unassembled WGS sequence"/>
</dbReference>
<comment type="caution">
    <text evidence="3">The sequence shown here is derived from an EMBL/GenBank/DDBJ whole genome shotgun (WGS) entry which is preliminary data.</text>
</comment>
<organism evidence="3 9">
    <name type="scientific">Phytophthora fragariae</name>
    <dbReference type="NCBI Taxonomy" id="53985"/>
    <lineage>
        <taxon>Eukaryota</taxon>
        <taxon>Sar</taxon>
        <taxon>Stramenopiles</taxon>
        <taxon>Oomycota</taxon>
        <taxon>Peronosporomycetes</taxon>
        <taxon>Peronosporales</taxon>
        <taxon>Peronosporaceae</taxon>
        <taxon>Phytophthora</taxon>
    </lineage>
</organism>
<evidence type="ECO:0000313" key="4">
    <source>
        <dbReference type="EMBL" id="KAE9131031.1"/>
    </source>
</evidence>
<gene>
    <name evidence="8" type="ORF">PF001_g3680</name>
    <name evidence="7" type="ORF">PF004_g3752</name>
    <name evidence="6" type="ORF">PF005_g4317</name>
    <name evidence="5" type="ORF">PF006_g3704</name>
    <name evidence="4" type="ORF">PF007_g4281</name>
    <name evidence="3" type="ORF">PF009_g4683</name>
</gene>
<evidence type="ECO:0000313" key="10">
    <source>
        <dbReference type="Proteomes" id="UP000433483"/>
    </source>
</evidence>
<keyword evidence="10" id="KW-1185">Reference proteome</keyword>
<dbReference type="InterPro" id="IPR011990">
    <property type="entry name" value="TPR-like_helical_dom_sf"/>
</dbReference>
<sequence>MQFRLATHEEIDSGLHRGSPVQNVDAVEQWADNERPTGTQVEWRIRPGELQSIRQLQQLKALQQIELVHQANQGQVKSISPTKKVVADTKPTQKLELAPEPINYLKLRRTEQSKRAAVRNRGAIASVIAQEIITPVASPPARIAATNVPRQEFRMPCLSPPKLPPVPEVPALLLKLEEQDKGRIDAAPLNETIQSLAREQHRTRLEAYQEDTRVHALLADIRASSLASLYKFTPLFKLYARRRLRSRWQVWQQYVAWHAEEQRRLEALAPFAVHIQRVFRFRSQRWARRRRNLDALYAQWEAARTVQSCVRKWLRRREQVLQLIVLHAARLQAAWRGRATRKRIKHELQTQLRMLLASIAPTGNLHRLHEIARGDRALAAKLNSMLMLVTETHVAVEISRGQQRAPKYAAIAARNAAHPVEATRRQLFHAVHELRQVVAKRESELQAAKERFLAAKRARREEKRAAHDATLKNELERTTERLSEAREREMMHRIEMETREFVRALRTVEKDMRIRQKLKRQRCEQEENALMLIEEYQMRYVVAESQRRELEARDRLMEVSKRETFYQERAQQQLREMEAIMRADAEKKLEMERQRLIAHEEEKSRWANLSKAAKAEAQERLRQREREEEELRWRAEADNDVERAKFREVERQKEVLRRLKHEEVTREQYERELMEKADKSSRRWYFAERKSLIAEQWAAKREKEKMKYSLDPMQFAKMEALKALEERQRRENMLMRDEDTLSRAVEERERKEQYFKLCRERKRLRDIERRREANETSLMQIEDDQGMENRRILLKTEEYKRTLEHMQQLADQVANKQKDRLQEARNRKLMYDEETRQCRVQQAQLQLDRILEKREREAMDEEDRRAQSRGAIETRLHKKRVREKRNLRMMKEDVVTMERQDWEVEGTQLEKLLWSSQEIAALRHMVVDYPIFLRVNVEVLLEFAEKLKGPPPLNLDYEAVAANLSIEYTLTEEMVPAKKRKLRKFFYHEFYEEDPIMERIYRRRKSPPSTGPGSTNQLTRDRWKRVAAHFLGRSWGSEASRKGFALMHNGQYEEACRCLLEAVHSMQYTRFEDRSVTCSHQDVPPALLRQLGRCLLKQYEVSSEWGYLSKSLFFFQQASTHLVFLSNPSFLQEIAYALEMNGDYRHAAEILGGIISCFPRYGRLMEVIFRAGIVMFSLKMFRQSREYVLHTTDAAPFGWESFDIVFLAARIMELEGNSSRSLCAVAYDDAYRKTYRGNLHYVHRTWQEWIKAPETWREVGDRYFEQREYVLAKDAYLVMRKRQTHKPSELTSKRQAVMAALRRQQTQQDIAAVSRLDDSDWMRLSCTFAMLNDRSTAVTAMSNWLITGGGYRARVTERFLRWPLVRWKLLTGMSTPTKILQWLEDQRIAKAQAEAQSRLEREARRQEILRQRRERSYFGMQAWESTEEEKQELDEQAVQNCTSILSEEAGLKNCSAEEDSEIVVTGVDQKSPRSED</sequence>
<dbReference type="EMBL" id="QXGB01000138">
    <property type="protein sequence ID" value="KAE9228465.1"/>
    <property type="molecule type" value="Genomic_DNA"/>
</dbReference>
<dbReference type="EMBL" id="QXGC01000121">
    <property type="protein sequence ID" value="KAE9248677.1"/>
    <property type="molecule type" value="Genomic_DNA"/>
</dbReference>
<dbReference type="Proteomes" id="UP000437068">
    <property type="component" value="Unassembled WGS sequence"/>
</dbReference>
<protein>
    <submittedName>
        <fullName evidence="3">Uncharacterized protein</fullName>
    </submittedName>
</protein>
<evidence type="ECO:0000313" key="6">
    <source>
        <dbReference type="EMBL" id="KAE9228465.1"/>
    </source>
</evidence>
<dbReference type="Proteomes" id="UP000476176">
    <property type="component" value="Unassembled WGS sequence"/>
</dbReference>
<evidence type="ECO:0000313" key="14">
    <source>
        <dbReference type="Proteomes" id="UP000476176"/>
    </source>
</evidence>
<evidence type="ECO:0000313" key="5">
    <source>
        <dbReference type="EMBL" id="KAE9152065.1"/>
    </source>
</evidence>
<dbReference type="Proteomes" id="UP000440732">
    <property type="component" value="Unassembled WGS sequence"/>
</dbReference>
<feature type="coiled-coil region" evidence="1">
    <location>
        <begin position="431"/>
        <end position="488"/>
    </location>
</feature>
<dbReference type="OrthoDB" id="426293at2759"/>
<evidence type="ECO:0000313" key="9">
    <source>
        <dbReference type="Proteomes" id="UP000429523"/>
    </source>
</evidence>
<name>A0A6A3FHV2_9STRA</name>